<reference evidence="9" key="1">
    <citation type="journal article" date="2019" name="Int. J. Syst. Evol. Microbiol.">
        <title>The Global Catalogue of Microorganisms (GCM) 10K type strain sequencing project: providing services to taxonomists for standard genome sequencing and annotation.</title>
        <authorList>
            <consortium name="The Broad Institute Genomics Platform"/>
            <consortium name="The Broad Institute Genome Sequencing Center for Infectious Disease"/>
            <person name="Wu L."/>
            <person name="Ma J."/>
        </authorList>
    </citation>
    <scope>NUCLEOTIDE SEQUENCE [LARGE SCALE GENOMIC DNA]</scope>
    <source>
        <strain evidence="9">KCTC 42964</strain>
    </source>
</reference>
<comment type="function">
    <text evidence="6">Catalyzes the conversion of 7,8-dihydroneopterin to 6-hydroxymethyl-7,8-dihydropterin.</text>
</comment>
<dbReference type="InterPro" id="IPR006156">
    <property type="entry name" value="Dihydroneopterin_aldolase"/>
</dbReference>
<keyword evidence="4 6" id="KW-0289">Folate biosynthesis</keyword>
<sequence>MIGTVGLKGLEIICVIGAFDEERVRRQPLRLNIAMTCDFAPAVADDRLSAAVNYAEVVGLLTDLAESGRFHLIESFAERAAAALLAHFATVQEVELEVEKPQAVPAADCAFVRIRRSR</sequence>
<dbReference type="Proteomes" id="UP001595528">
    <property type="component" value="Unassembled WGS sequence"/>
</dbReference>
<dbReference type="NCBIfam" id="TIGR00525">
    <property type="entry name" value="folB"/>
    <property type="match status" value="1"/>
</dbReference>
<evidence type="ECO:0000256" key="1">
    <source>
        <dbReference type="ARBA" id="ARBA00001353"/>
    </source>
</evidence>
<dbReference type="SMART" id="SM00905">
    <property type="entry name" value="FolB"/>
    <property type="match status" value="1"/>
</dbReference>
<dbReference type="GO" id="GO:0004150">
    <property type="term" value="F:dihydroneopterin aldolase activity"/>
    <property type="evidence" value="ECO:0007669"/>
    <property type="project" value="UniProtKB-EC"/>
</dbReference>
<gene>
    <name evidence="8" type="primary">folB</name>
    <name evidence="8" type="ORF">ACFOGJ_08370</name>
</gene>
<evidence type="ECO:0000256" key="5">
    <source>
        <dbReference type="ARBA" id="ARBA00023239"/>
    </source>
</evidence>
<dbReference type="SUPFAM" id="SSF55620">
    <property type="entry name" value="Tetrahydrobiopterin biosynthesis enzymes-like"/>
    <property type="match status" value="1"/>
</dbReference>
<dbReference type="RefSeq" id="WP_379899401.1">
    <property type="nucleotide sequence ID" value="NZ_JBHRTR010000020.1"/>
</dbReference>
<keyword evidence="9" id="KW-1185">Reference proteome</keyword>
<dbReference type="Gene3D" id="3.30.1130.10">
    <property type="match status" value="1"/>
</dbReference>
<dbReference type="InterPro" id="IPR043133">
    <property type="entry name" value="GTP-CH-I_C/QueF"/>
</dbReference>
<dbReference type="Pfam" id="PF02152">
    <property type="entry name" value="FolB"/>
    <property type="match status" value="1"/>
</dbReference>
<name>A0ABV7KY39_9PROT</name>
<evidence type="ECO:0000256" key="4">
    <source>
        <dbReference type="ARBA" id="ARBA00022909"/>
    </source>
</evidence>
<dbReference type="InterPro" id="IPR006157">
    <property type="entry name" value="FolB_dom"/>
</dbReference>
<dbReference type="NCBIfam" id="TIGR00526">
    <property type="entry name" value="folB_dom"/>
    <property type="match status" value="1"/>
</dbReference>
<evidence type="ECO:0000256" key="2">
    <source>
        <dbReference type="ARBA" id="ARBA00005013"/>
    </source>
</evidence>
<dbReference type="PANTHER" id="PTHR42844">
    <property type="entry name" value="DIHYDRONEOPTERIN ALDOLASE 1-RELATED"/>
    <property type="match status" value="1"/>
</dbReference>
<accession>A0ABV7KY39</accession>
<dbReference type="PANTHER" id="PTHR42844:SF1">
    <property type="entry name" value="DIHYDRONEOPTERIN ALDOLASE 1-RELATED"/>
    <property type="match status" value="1"/>
</dbReference>
<dbReference type="EMBL" id="JBHRTR010000020">
    <property type="protein sequence ID" value="MFC3227239.1"/>
    <property type="molecule type" value="Genomic_DNA"/>
</dbReference>
<dbReference type="EC" id="4.1.2.25" evidence="6"/>
<evidence type="ECO:0000313" key="9">
    <source>
        <dbReference type="Proteomes" id="UP001595528"/>
    </source>
</evidence>
<evidence type="ECO:0000256" key="3">
    <source>
        <dbReference type="ARBA" id="ARBA00005708"/>
    </source>
</evidence>
<evidence type="ECO:0000259" key="7">
    <source>
        <dbReference type="SMART" id="SM00905"/>
    </source>
</evidence>
<proteinExistence type="inferred from homology"/>
<comment type="catalytic activity">
    <reaction evidence="1 6">
        <text>7,8-dihydroneopterin = 6-hydroxymethyl-7,8-dihydropterin + glycolaldehyde</text>
        <dbReference type="Rhea" id="RHEA:10540"/>
        <dbReference type="ChEBI" id="CHEBI:17001"/>
        <dbReference type="ChEBI" id="CHEBI:17071"/>
        <dbReference type="ChEBI" id="CHEBI:44841"/>
        <dbReference type="EC" id="4.1.2.25"/>
    </reaction>
</comment>
<comment type="caution">
    <text evidence="8">The sequence shown here is derived from an EMBL/GenBank/DDBJ whole genome shotgun (WGS) entry which is preliminary data.</text>
</comment>
<evidence type="ECO:0000256" key="6">
    <source>
        <dbReference type="RuleBase" id="RU362079"/>
    </source>
</evidence>
<comment type="pathway">
    <text evidence="2 6">Cofactor biosynthesis; tetrahydrofolate biosynthesis; 2-amino-4-hydroxy-6-hydroxymethyl-7,8-dihydropteridine diphosphate from 7,8-dihydroneopterin triphosphate: step 3/4.</text>
</comment>
<keyword evidence="5 6" id="KW-0456">Lyase</keyword>
<evidence type="ECO:0000313" key="8">
    <source>
        <dbReference type="EMBL" id="MFC3227239.1"/>
    </source>
</evidence>
<feature type="domain" description="Dihydroneopterin aldolase/epimerase" evidence="7">
    <location>
        <begin position="5"/>
        <end position="116"/>
    </location>
</feature>
<protein>
    <recommendedName>
        <fullName evidence="6">7,8-dihydroneopterin aldolase</fullName>
        <ecNumber evidence="6">4.1.2.25</ecNumber>
    </recommendedName>
</protein>
<comment type="similarity">
    <text evidence="3 6">Belongs to the DHNA family.</text>
</comment>
<organism evidence="8 9">
    <name type="scientific">Marinibaculum pumilum</name>
    <dbReference type="NCBI Taxonomy" id="1766165"/>
    <lineage>
        <taxon>Bacteria</taxon>
        <taxon>Pseudomonadati</taxon>
        <taxon>Pseudomonadota</taxon>
        <taxon>Alphaproteobacteria</taxon>
        <taxon>Rhodospirillales</taxon>
        <taxon>Rhodospirillaceae</taxon>
        <taxon>Marinibaculum</taxon>
    </lineage>
</organism>